<keyword evidence="3" id="KW-1185">Reference proteome</keyword>
<evidence type="ECO:0000313" key="3">
    <source>
        <dbReference type="Proteomes" id="UP000199200"/>
    </source>
</evidence>
<evidence type="ECO:0008006" key="4">
    <source>
        <dbReference type="Google" id="ProtNLM"/>
    </source>
</evidence>
<proteinExistence type="predicted"/>
<reference evidence="3" key="1">
    <citation type="submission" date="2016-10" db="EMBL/GenBank/DDBJ databases">
        <authorList>
            <person name="Varghese N."/>
            <person name="Submissions S."/>
        </authorList>
    </citation>
    <scope>NUCLEOTIDE SEQUENCE [LARGE SCALE GENOMIC DNA]</scope>
    <source>
        <strain evidence="3">CGMCC 1.6763</strain>
    </source>
</reference>
<dbReference type="AlphaFoldDB" id="A0A1H6UKC2"/>
<evidence type="ECO:0000256" key="1">
    <source>
        <dbReference type="SAM" id="MobiDB-lite"/>
    </source>
</evidence>
<name>A0A1H6UKC2_9BACL</name>
<dbReference type="InterPro" id="IPR036514">
    <property type="entry name" value="SGNH_hydro_sf"/>
</dbReference>
<dbReference type="STRING" id="426757.SAMN04488127_0812"/>
<dbReference type="Gene3D" id="3.40.50.1110">
    <property type="entry name" value="SGNH hydrolase"/>
    <property type="match status" value="1"/>
</dbReference>
<feature type="region of interest" description="Disordered" evidence="1">
    <location>
        <begin position="14"/>
        <end position="41"/>
    </location>
</feature>
<organism evidence="2 3">
    <name type="scientific">Bhargavaea ginsengi</name>
    <dbReference type="NCBI Taxonomy" id="426757"/>
    <lineage>
        <taxon>Bacteria</taxon>
        <taxon>Bacillati</taxon>
        <taxon>Bacillota</taxon>
        <taxon>Bacilli</taxon>
        <taxon>Bacillales</taxon>
        <taxon>Caryophanaceae</taxon>
        <taxon>Bhargavaea</taxon>
    </lineage>
</organism>
<dbReference type="SUPFAM" id="SSF52266">
    <property type="entry name" value="SGNH hydrolase"/>
    <property type="match status" value="1"/>
</dbReference>
<dbReference type="EMBL" id="FNZF01000001">
    <property type="protein sequence ID" value="SEI92751.1"/>
    <property type="molecule type" value="Genomic_DNA"/>
</dbReference>
<gene>
    <name evidence="2" type="ORF">SAMN04488127_0812</name>
</gene>
<feature type="compositionally biased region" description="Acidic residues" evidence="1">
    <location>
        <begin position="21"/>
        <end position="41"/>
    </location>
</feature>
<sequence>MVFSYMSYQEKLDAAAKAESEPMEDIPENESGSEEPAEEPTIDQAQLDALTANASPKVREVLNARLKAGDDARMVVIGSADIQGVADRLANAVHDAYGGFLSVDAFAYDGTSTEFVTDGMQHLAWTNEYDIVVYEPFTLNNNGVVTIEDEQQHLLQVEERAMEAVPDVAFLVTPPQPIRNAGYYQTQIDNLKTFTEQQNMPYIDHWTKWPVRTSEEINNYLDASDRPTDQGLDLWASALIEYFVAK</sequence>
<dbReference type="Proteomes" id="UP000199200">
    <property type="component" value="Unassembled WGS sequence"/>
</dbReference>
<protein>
    <recommendedName>
        <fullName evidence="4">SGNH/GDSL hydrolase family protein</fullName>
    </recommendedName>
</protein>
<evidence type="ECO:0000313" key="2">
    <source>
        <dbReference type="EMBL" id="SEI92751.1"/>
    </source>
</evidence>
<accession>A0A1H6UKC2</accession>